<comment type="similarity">
    <text evidence="1 3">Belongs to the TPP enzyme family.</text>
</comment>
<protein>
    <submittedName>
        <fullName evidence="7">Thiamine pyrophosphate-binding protein</fullName>
    </submittedName>
</protein>
<accession>A0ABV7QH52</accession>
<comment type="caution">
    <text evidence="7">The sequence shown here is derived from an EMBL/GenBank/DDBJ whole genome shotgun (WGS) entry which is preliminary data.</text>
</comment>
<dbReference type="NCBIfam" id="NF006122">
    <property type="entry name" value="PRK08266.1"/>
    <property type="match status" value="1"/>
</dbReference>
<organism evidence="7 8">
    <name type="scientific">Amycolatopsis halotolerans</name>
    <dbReference type="NCBI Taxonomy" id="330083"/>
    <lineage>
        <taxon>Bacteria</taxon>
        <taxon>Bacillati</taxon>
        <taxon>Actinomycetota</taxon>
        <taxon>Actinomycetes</taxon>
        <taxon>Pseudonocardiales</taxon>
        <taxon>Pseudonocardiaceae</taxon>
        <taxon>Amycolatopsis</taxon>
    </lineage>
</organism>
<keyword evidence="2 3" id="KW-0786">Thiamine pyrophosphate</keyword>
<evidence type="ECO:0000313" key="7">
    <source>
        <dbReference type="EMBL" id="MFC3512640.1"/>
    </source>
</evidence>
<dbReference type="RefSeq" id="WP_377896616.1">
    <property type="nucleotide sequence ID" value="NZ_JBHRWI010000024.1"/>
</dbReference>
<feature type="domain" description="Thiamine pyrophosphate enzyme N-terminal TPP-binding" evidence="6">
    <location>
        <begin position="18"/>
        <end position="132"/>
    </location>
</feature>
<evidence type="ECO:0000256" key="3">
    <source>
        <dbReference type="RuleBase" id="RU362132"/>
    </source>
</evidence>
<dbReference type="Pfam" id="PF02776">
    <property type="entry name" value="TPP_enzyme_N"/>
    <property type="match status" value="1"/>
</dbReference>
<dbReference type="Pfam" id="PF00205">
    <property type="entry name" value="TPP_enzyme_M"/>
    <property type="match status" value="1"/>
</dbReference>
<keyword evidence="8" id="KW-1185">Reference proteome</keyword>
<dbReference type="InterPro" id="IPR012001">
    <property type="entry name" value="Thiamin_PyroP_enz_TPP-bd_dom"/>
</dbReference>
<sequence>MIYIHYRHLTRGIRMAQMTGGDALARALISEGVDTVFGIPGVQLDGLTDGMYRKRDELELVVPRHEQATSYMADGYYRASGRPGVAMVVPGPGVLNAGAGMATAYACSSQVMLLAGTIPSPLVGSGLGALHEIPRQTDTVQGLTKWSARPKRVEEIPDLVHEGFRQMRTGRPRPVALELGPDLLHAVADLKPGEPFGVREPEAPERDVAELARLLGAAERPVIHAGGGMRDPRAFKLLARLAELLDAPVVMSENGRGAIDARDPHALPAFALWELRSTADLVVSFGSRFLTPFGQQLNIGDARLALVNIDAADLRPPRRPDLAVNADAVAVLEALVERLSPRASWGVELVRLREDCGVRIRKQAGPQMEFVDAIRAALPEDGVYVNELTQIGYVSTYGFPVQAPRSYVWPGYQGTLGYAMPTALGAAVGAGGRPVVAVTGDGGIGWSLQEFATAKKYGIPLVTVLFEDSRFGNVWRIQRDTYGGRFIGSDLTNPDFELLTRAFGLDFALAEDAAAVEKHVSAAIAARRPAVVKVPVDVFPSPWPLIHEKH</sequence>
<gene>
    <name evidence="7" type="ORF">ACFORO_20905</name>
</gene>
<dbReference type="InterPro" id="IPR045229">
    <property type="entry name" value="TPP_enz"/>
</dbReference>
<evidence type="ECO:0000259" key="6">
    <source>
        <dbReference type="Pfam" id="PF02776"/>
    </source>
</evidence>
<evidence type="ECO:0000313" key="8">
    <source>
        <dbReference type="Proteomes" id="UP001595764"/>
    </source>
</evidence>
<dbReference type="Proteomes" id="UP001595764">
    <property type="component" value="Unassembled WGS sequence"/>
</dbReference>
<evidence type="ECO:0000259" key="5">
    <source>
        <dbReference type="Pfam" id="PF02775"/>
    </source>
</evidence>
<feature type="domain" description="Thiamine pyrophosphate enzyme TPP-binding" evidence="5">
    <location>
        <begin position="396"/>
        <end position="534"/>
    </location>
</feature>
<dbReference type="CDD" id="cd00568">
    <property type="entry name" value="TPP_enzymes"/>
    <property type="match status" value="1"/>
</dbReference>
<dbReference type="PANTHER" id="PTHR18968">
    <property type="entry name" value="THIAMINE PYROPHOSPHATE ENZYMES"/>
    <property type="match status" value="1"/>
</dbReference>
<dbReference type="SUPFAM" id="SSF52467">
    <property type="entry name" value="DHS-like NAD/FAD-binding domain"/>
    <property type="match status" value="1"/>
</dbReference>
<dbReference type="InterPro" id="IPR029035">
    <property type="entry name" value="DHS-like_NAD/FAD-binding_dom"/>
</dbReference>
<dbReference type="EMBL" id="JBHRWI010000024">
    <property type="protein sequence ID" value="MFC3512640.1"/>
    <property type="molecule type" value="Genomic_DNA"/>
</dbReference>
<reference evidence="8" key="1">
    <citation type="journal article" date="2019" name="Int. J. Syst. Evol. Microbiol.">
        <title>The Global Catalogue of Microorganisms (GCM) 10K type strain sequencing project: providing services to taxonomists for standard genome sequencing and annotation.</title>
        <authorList>
            <consortium name="The Broad Institute Genomics Platform"/>
            <consortium name="The Broad Institute Genome Sequencing Center for Infectious Disease"/>
            <person name="Wu L."/>
            <person name="Ma J."/>
        </authorList>
    </citation>
    <scope>NUCLEOTIDE SEQUENCE [LARGE SCALE GENOMIC DNA]</scope>
    <source>
        <strain evidence="8">CGMCC 4.7682</strain>
    </source>
</reference>
<dbReference type="Gene3D" id="3.40.50.1220">
    <property type="entry name" value="TPP-binding domain"/>
    <property type="match status" value="1"/>
</dbReference>
<dbReference type="InterPro" id="IPR012000">
    <property type="entry name" value="Thiamin_PyroP_enz_cen_dom"/>
</dbReference>
<evidence type="ECO:0000256" key="1">
    <source>
        <dbReference type="ARBA" id="ARBA00007812"/>
    </source>
</evidence>
<dbReference type="Gene3D" id="3.40.50.970">
    <property type="match status" value="2"/>
</dbReference>
<dbReference type="InterPro" id="IPR029061">
    <property type="entry name" value="THDP-binding"/>
</dbReference>
<dbReference type="Pfam" id="PF02775">
    <property type="entry name" value="TPP_enzyme_C"/>
    <property type="match status" value="1"/>
</dbReference>
<dbReference type="PANTHER" id="PTHR18968:SF167">
    <property type="entry name" value="ACETOLACTATE SYNTHASE LARGE SUBUNIT ILVB2-RELATED"/>
    <property type="match status" value="1"/>
</dbReference>
<proteinExistence type="inferred from homology"/>
<dbReference type="SUPFAM" id="SSF52518">
    <property type="entry name" value="Thiamin diphosphate-binding fold (THDP-binding)"/>
    <property type="match status" value="2"/>
</dbReference>
<feature type="domain" description="Thiamine pyrophosphate enzyme central" evidence="4">
    <location>
        <begin position="208"/>
        <end position="335"/>
    </location>
</feature>
<evidence type="ECO:0000259" key="4">
    <source>
        <dbReference type="Pfam" id="PF00205"/>
    </source>
</evidence>
<dbReference type="InterPro" id="IPR011766">
    <property type="entry name" value="TPP_enzyme_TPP-bd"/>
</dbReference>
<name>A0ABV7QH52_9PSEU</name>
<evidence type="ECO:0000256" key="2">
    <source>
        <dbReference type="ARBA" id="ARBA00023052"/>
    </source>
</evidence>
<dbReference type="CDD" id="cd07035">
    <property type="entry name" value="TPP_PYR_POX_like"/>
    <property type="match status" value="1"/>
</dbReference>